<dbReference type="AlphaFoldDB" id="A0A1B1A6R8"/>
<comment type="subcellular location">
    <subcellularLocation>
        <location evidence="1">Cell inner membrane</location>
        <topology evidence="1">Multi-pass membrane protein</topology>
    </subcellularLocation>
    <subcellularLocation>
        <location evidence="8">Cell membrane</location>
        <topology evidence="8">Multi-pass membrane protein</topology>
    </subcellularLocation>
</comment>
<feature type="domain" description="ABC transmembrane type-1" evidence="9">
    <location>
        <begin position="76"/>
        <end position="276"/>
    </location>
</feature>
<dbReference type="InterPro" id="IPR000515">
    <property type="entry name" value="MetI-like"/>
</dbReference>
<keyword evidence="10" id="KW-0614">Plasmid</keyword>
<sequence length="286" mass="31057">MIPTVPQPGFAKWCYRAYVTVFFVYLALPLTVVCVFAFNNSVFPSLPWEGFTLAWFFGSETPYIGVFNERSILRSIGTSAFVAFWVSGLAVAVGTCNAFLFVRHDFRGKALLYMLMLMPLIIPGVILGISILVFSSSAANALEDATGMWFDGLRPGLPLVILGQFSFITTFATLVITARLQKFDPSLEEAALNLGASKWGAIQQITLPFLLPAIVASAVVSILMSFENFNTTLMLVGSDSPLTITMFDKLKQGSTPVLNAVSLLLIIVSAALGLISLLFQKRKSAA</sequence>
<accession>A0A1B1A6R8</accession>
<dbReference type="KEGG" id="rmb:K529_015965"/>
<dbReference type="InterPro" id="IPR035906">
    <property type="entry name" value="MetI-like_sf"/>
</dbReference>
<geneLocation type="plasmid" evidence="10 11">
    <name>unnamed1</name>
</geneLocation>
<dbReference type="PROSITE" id="PS50928">
    <property type="entry name" value="ABC_TM1"/>
    <property type="match status" value="1"/>
</dbReference>
<evidence type="ECO:0000256" key="5">
    <source>
        <dbReference type="ARBA" id="ARBA00022692"/>
    </source>
</evidence>
<evidence type="ECO:0000256" key="8">
    <source>
        <dbReference type="RuleBase" id="RU363032"/>
    </source>
</evidence>
<dbReference type="Pfam" id="PF00528">
    <property type="entry name" value="BPD_transp_1"/>
    <property type="match status" value="1"/>
</dbReference>
<evidence type="ECO:0000256" key="7">
    <source>
        <dbReference type="ARBA" id="ARBA00023136"/>
    </source>
</evidence>
<name>A0A1B1A6R8_9RHOB</name>
<organism evidence="10 11">
    <name type="scientific">Tritonibacter mobilis F1926</name>
    <dbReference type="NCBI Taxonomy" id="1265309"/>
    <lineage>
        <taxon>Bacteria</taxon>
        <taxon>Pseudomonadati</taxon>
        <taxon>Pseudomonadota</taxon>
        <taxon>Alphaproteobacteria</taxon>
        <taxon>Rhodobacterales</taxon>
        <taxon>Paracoccaceae</taxon>
        <taxon>Tritonibacter</taxon>
    </lineage>
</organism>
<dbReference type="RefSeq" id="WP_005605868.1">
    <property type="nucleotide sequence ID" value="NZ_CP015231.1"/>
</dbReference>
<evidence type="ECO:0000313" key="10">
    <source>
        <dbReference type="EMBL" id="ANP42275.1"/>
    </source>
</evidence>
<feature type="transmembrane region" description="Helical" evidence="8">
    <location>
        <begin position="156"/>
        <end position="176"/>
    </location>
</feature>
<evidence type="ECO:0000256" key="3">
    <source>
        <dbReference type="ARBA" id="ARBA00022475"/>
    </source>
</evidence>
<proteinExistence type="inferred from homology"/>
<keyword evidence="6 8" id="KW-1133">Transmembrane helix</keyword>
<dbReference type="CDD" id="cd06261">
    <property type="entry name" value="TM_PBP2"/>
    <property type="match status" value="1"/>
</dbReference>
<keyword evidence="4" id="KW-0997">Cell inner membrane</keyword>
<dbReference type="Gene3D" id="1.10.3720.10">
    <property type="entry name" value="MetI-like"/>
    <property type="match status" value="1"/>
</dbReference>
<dbReference type="GO" id="GO:0005886">
    <property type="term" value="C:plasma membrane"/>
    <property type="evidence" value="ECO:0007669"/>
    <property type="project" value="UniProtKB-SubCell"/>
</dbReference>
<comment type="similarity">
    <text evidence="8">Belongs to the binding-protein-dependent transport system permease family.</text>
</comment>
<dbReference type="EMBL" id="CP015231">
    <property type="protein sequence ID" value="ANP42275.1"/>
    <property type="molecule type" value="Genomic_DNA"/>
</dbReference>
<feature type="transmembrane region" description="Helical" evidence="8">
    <location>
        <begin position="112"/>
        <end position="136"/>
    </location>
</feature>
<feature type="transmembrane region" description="Helical" evidence="8">
    <location>
        <begin position="207"/>
        <end position="226"/>
    </location>
</feature>
<dbReference type="PANTHER" id="PTHR43357">
    <property type="entry name" value="INNER MEMBRANE ABC TRANSPORTER PERMEASE PROTEIN YDCV"/>
    <property type="match status" value="1"/>
</dbReference>
<reference evidence="10 11" key="1">
    <citation type="journal article" date="2016" name="ISME J.">
        <title>Global occurrence and heterogeneity of the Roseobacter-clade species Ruegeria mobilis.</title>
        <authorList>
            <person name="Sonnenschein E."/>
            <person name="Gram L."/>
        </authorList>
    </citation>
    <scope>NUCLEOTIDE SEQUENCE [LARGE SCALE GENOMIC DNA]</scope>
    <source>
        <strain evidence="10 11">F1926</strain>
        <plasmid evidence="10 11">unnamed1</plasmid>
    </source>
</reference>
<dbReference type="GeneID" id="28251361"/>
<evidence type="ECO:0000313" key="11">
    <source>
        <dbReference type="Proteomes" id="UP000013243"/>
    </source>
</evidence>
<evidence type="ECO:0000259" key="9">
    <source>
        <dbReference type="PROSITE" id="PS50928"/>
    </source>
</evidence>
<keyword evidence="5 8" id="KW-0812">Transmembrane</keyword>
<evidence type="ECO:0000256" key="6">
    <source>
        <dbReference type="ARBA" id="ARBA00022989"/>
    </source>
</evidence>
<dbReference type="OrthoDB" id="9782004at2"/>
<feature type="transmembrane region" description="Helical" evidence="8">
    <location>
        <begin position="80"/>
        <end position="100"/>
    </location>
</feature>
<dbReference type="Proteomes" id="UP000013243">
    <property type="component" value="Plasmid unnamed1"/>
</dbReference>
<keyword evidence="2 8" id="KW-0813">Transport</keyword>
<feature type="transmembrane region" description="Helical" evidence="8">
    <location>
        <begin position="17"/>
        <end position="38"/>
    </location>
</feature>
<dbReference type="SUPFAM" id="SSF161098">
    <property type="entry name" value="MetI-like"/>
    <property type="match status" value="1"/>
</dbReference>
<gene>
    <name evidence="10" type="ORF">K529_015965</name>
</gene>
<keyword evidence="3" id="KW-1003">Cell membrane</keyword>
<evidence type="ECO:0000256" key="2">
    <source>
        <dbReference type="ARBA" id="ARBA00022448"/>
    </source>
</evidence>
<evidence type="ECO:0000256" key="4">
    <source>
        <dbReference type="ARBA" id="ARBA00022519"/>
    </source>
</evidence>
<feature type="transmembrane region" description="Helical" evidence="8">
    <location>
        <begin position="257"/>
        <end position="279"/>
    </location>
</feature>
<evidence type="ECO:0000256" key="1">
    <source>
        <dbReference type="ARBA" id="ARBA00004429"/>
    </source>
</evidence>
<keyword evidence="7 8" id="KW-0472">Membrane</keyword>
<protein>
    <submittedName>
        <fullName evidence="10">ABC transporter permease</fullName>
    </submittedName>
</protein>
<dbReference type="GO" id="GO:0055085">
    <property type="term" value="P:transmembrane transport"/>
    <property type="evidence" value="ECO:0007669"/>
    <property type="project" value="InterPro"/>
</dbReference>
<dbReference type="PANTHER" id="PTHR43357:SF4">
    <property type="entry name" value="INNER MEMBRANE ABC TRANSPORTER PERMEASE PROTEIN YDCV"/>
    <property type="match status" value="1"/>
</dbReference>